<dbReference type="GO" id="GO:0016887">
    <property type="term" value="F:ATP hydrolysis activity"/>
    <property type="evidence" value="ECO:0007669"/>
    <property type="project" value="InterPro"/>
</dbReference>
<reference evidence="10" key="1">
    <citation type="submission" date="2020-10" db="EMBL/GenBank/DDBJ databases">
        <authorList>
            <person name="Gilroy R."/>
        </authorList>
    </citation>
    <scope>NUCLEOTIDE SEQUENCE</scope>
    <source>
        <strain evidence="10">ChiSxjej2B14-8506</strain>
    </source>
</reference>
<evidence type="ECO:0000259" key="9">
    <source>
        <dbReference type="PROSITE" id="PS50893"/>
    </source>
</evidence>
<evidence type="ECO:0000256" key="4">
    <source>
        <dbReference type="ARBA" id="ARBA00022741"/>
    </source>
</evidence>
<dbReference type="InterPro" id="IPR041701">
    <property type="entry name" value="MetN_ABC"/>
</dbReference>
<dbReference type="InterPro" id="IPR003439">
    <property type="entry name" value="ABC_transporter-like_ATP-bd"/>
</dbReference>
<evidence type="ECO:0000256" key="5">
    <source>
        <dbReference type="ARBA" id="ARBA00022840"/>
    </source>
</evidence>
<dbReference type="SMART" id="SM00382">
    <property type="entry name" value="AAA"/>
    <property type="match status" value="1"/>
</dbReference>
<organism evidence="10 11">
    <name type="scientific">Candidatus Fimadaptatus faecigallinarum</name>
    <dbReference type="NCBI Taxonomy" id="2840814"/>
    <lineage>
        <taxon>Bacteria</taxon>
        <taxon>Bacillati</taxon>
        <taxon>Bacillota</taxon>
        <taxon>Clostridia</taxon>
        <taxon>Eubacteriales</taxon>
        <taxon>Candidatus Fimadaptatus</taxon>
    </lineage>
</organism>
<evidence type="ECO:0000256" key="7">
    <source>
        <dbReference type="ARBA" id="ARBA00022970"/>
    </source>
</evidence>
<dbReference type="GO" id="GO:0005886">
    <property type="term" value="C:plasma membrane"/>
    <property type="evidence" value="ECO:0007669"/>
    <property type="project" value="UniProtKB-ARBA"/>
</dbReference>
<keyword evidence="2" id="KW-0813">Transport</keyword>
<dbReference type="SUPFAM" id="SSF52540">
    <property type="entry name" value="P-loop containing nucleoside triphosphate hydrolases"/>
    <property type="match status" value="1"/>
</dbReference>
<evidence type="ECO:0000256" key="3">
    <source>
        <dbReference type="ARBA" id="ARBA00022475"/>
    </source>
</evidence>
<dbReference type="EMBL" id="DVNK01000018">
    <property type="protein sequence ID" value="HIU46077.1"/>
    <property type="molecule type" value="Genomic_DNA"/>
</dbReference>
<dbReference type="InterPro" id="IPR045865">
    <property type="entry name" value="ACT-like_dom_sf"/>
</dbReference>
<evidence type="ECO:0000256" key="2">
    <source>
        <dbReference type="ARBA" id="ARBA00022448"/>
    </source>
</evidence>
<evidence type="ECO:0000313" key="11">
    <source>
        <dbReference type="Proteomes" id="UP000824123"/>
    </source>
</evidence>
<keyword evidence="7" id="KW-0029">Amino-acid transport</keyword>
<dbReference type="InterPro" id="IPR003593">
    <property type="entry name" value="AAA+_ATPase"/>
</dbReference>
<dbReference type="SUPFAM" id="SSF55021">
    <property type="entry name" value="ACT-like"/>
    <property type="match status" value="1"/>
</dbReference>
<feature type="domain" description="ABC transporter" evidence="9">
    <location>
        <begin position="5"/>
        <end position="241"/>
    </location>
</feature>
<keyword evidence="4" id="KW-0547">Nucleotide-binding</keyword>
<comment type="caution">
    <text evidence="10">The sequence shown here is derived from an EMBL/GenBank/DDBJ whole genome shotgun (WGS) entry which is preliminary data.</text>
</comment>
<dbReference type="InterPro" id="IPR017871">
    <property type="entry name" value="ABC_transporter-like_CS"/>
</dbReference>
<reference evidence="10" key="2">
    <citation type="journal article" date="2021" name="PeerJ">
        <title>Extensive microbial diversity within the chicken gut microbiome revealed by metagenomics and culture.</title>
        <authorList>
            <person name="Gilroy R."/>
            <person name="Ravi A."/>
            <person name="Getino M."/>
            <person name="Pursley I."/>
            <person name="Horton D.L."/>
            <person name="Alikhan N.F."/>
            <person name="Baker D."/>
            <person name="Gharbi K."/>
            <person name="Hall N."/>
            <person name="Watson M."/>
            <person name="Adriaenssens E.M."/>
            <person name="Foster-Nyarko E."/>
            <person name="Jarju S."/>
            <person name="Secka A."/>
            <person name="Antonio M."/>
            <person name="Oren A."/>
            <person name="Chaudhuri R.R."/>
            <person name="La Ragione R."/>
            <person name="Hildebrand F."/>
            <person name="Pallen M.J."/>
        </authorList>
    </citation>
    <scope>NUCLEOTIDE SEQUENCE</scope>
    <source>
        <strain evidence="10">ChiSxjej2B14-8506</strain>
    </source>
</reference>
<dbReference type="Gene3D" id="3.30.70.260">
    <property type="match status" value="1"/>
</dbReference>
<keyword evidence="6" id="KW-1278">Translocase</keyword>
<proteinExistence type="inferred from homology"/>
<dbReference type="SMART" id="SM00930">
    <property type="entry name" value="NIL"/>
    <property type="match status" value="1"/>
</dbReference>
<dbReference type="InterPro" id="IPR018449">
    <property type="entry name" value="NIL_domain"/>
</dbReference>
<dbReference type="CDD" id="cd03258">
    <property type="entry name" value="ABC_MetN_methionine_transporter"/>
    <property type="match status" value="1"/>
</dbReference>
<evidence type="ECO:0000313" key="10">
    <source>
        <dbReference type="EMBL" id="HIU46077.1"/>
    </source>
</evidence>
<evidence type="ECO:0000256" key="6">
    <source>
        <dbReference type="ARBA" id="ARBA00022967"/>
    </source>
</evidence>
<sequence length="338" mass="37265">MISIRNLEKVYKTGNSSVNALRGIDLDVPRGSIFGIIGLSGAGKSTLIRCINLLDPPTKGSITIDGVDMMKLKHAELLKMRRQLGMIFQQFNLLMQRNILANVTFPTEIAGMPRAQAKKRAMELLETVGLADKARVYPSQLSGGQKQRVAIARALMTEPKILLCDEATSALDPMTTRSILSLLQDINKRLGITIVVITHEMEVIRQICTDVAIIDGGVIAERGKVRDVFTHPQTEAARRLFRKPDEEEMLPDRPCLRILFRGADIFEPVVSGMTLACGKPVSIYNADIRRVGGQVFGQLVVELPDDPEAARLCREYLAGHTELVIEEVSGDGTDDTME</sequence>
<evidence type="ECO:0000256" key="8">
    <source>
        <dbReference type="ARBA" id="ARBA00023136"/>
    </source>
</evidence>
<keyword evidence="3" id="KW-1003">Cell membrane</keyword>
<dbReference type="Pfam" id="PF09383">
    <property type="entry name" value="NIL"/>
    <property type="match status" value="1"/>
</dbReference>
<keyword evidence="8" id="KW-0472">Membrane</keyword>
<accession>A0A9D1LQF5</accession>
<protein>
    <submittedName>
        <fullName evidence="10">ATP-binding cassette domain-containing protein</fullName>
    </submittedName>
</protein>
<dbReference type="PANTHER" id="PTHR43166:SF30">
    <property type="entry name" value="METHIONINE IMPORT ATP-BINDING PROTEIN METN"/>
    <property type="match status" value="1"/>
</dbReference>
<gene>
    <name evidence="10" type="ORF">IAC59_02335</name>
</gene>
<dbReference type="InterPro" id="IPR050086">
    <property type="entry name" value="MetN_ABC_transporter-like"/>
</dbReference>
<dbReference type="FunFam" id="3.40.50.300:FF:000056">
    <property type="entry name" value="Cell division ATP-binding protein FtsE"/>
    <property type="match status" value="1"/>
</dbReference>
<dbReference type="PANTHER" id="PTHR43166">
    <property type="entry name" value="AMINO ACID IMPORT ATP-BINDING PROTEIN"/>
    <property type="match status" value="1"/>
</dbReference>
<dbReference type="GO" id="GO:0005524">
    <property type="term" value="F:ATP binding"/>
    <property type="evidence" value="ECO:0007669"/>
    <property type="project" value="UniProtKB-KW"/>
</dbReference>
<dbReference type="GO" id="GO:0006865">
    <property type="term" value="P:amino acid transport"/>
    <property type="evidence" value="ECO:0007669"/>
    <property type="project" value="UniProtKB-KW"/>
</dbReference>
<dbReference type="PROSITE" id="PS50893">
    <property type="entry name" value="ABC_TRANSPORTER_2"/>
    <property type="match status" value="1"/>
</dbReference>
<dbReference type="PROSITE" id="PS00211">
    <property type="entry name" value="ABC_TRANSPORTER_1"/>
    <property type="match status" value="1"/>
</dbReference>
<dbReference type="InterPro" id="IPR027417">
    <property type="entry name" value="P-loop_NTPase"/>
</dbReference>
<name>A0A9D1LQF5_9FIRM</name>
<dbReference type="Proteomes" id="UP000824123">
    <property type="component" value="Unassembled WGS sequence"/>
</dbReference>
<dbReference type="AlphaFoldDB" id="A0A9D1LQF5"/>
<dbReference type="Gene3D" id="3.40.50.300">
    <property type="entry name" value="P-loop containing nucleotide triphosphate hydrolases"/>
    <property type="match status" value="1"/>
</dbReference>
<evidence type="ECO:0000256" key="1">
    <source>
        <dbReference type="ARBA" id="ARBA00005417"/>
    </source>
</evidence>
<comment type="similarity">
    <text evidence="1">Belongs to the ABC transporter superfamily.</text>
</comment>
<keyword evidence="5 10" id="KW-0067">ATP-binding</keyword>
<dbReference type="Pfam" id="PF00005">
    <property type="entry name" value="ABC_tran"/>
    <property type="match status" value="1"/>
</dbReference>